<comment type="caution">
    <text evidence="1">The sequence shown here is derived from an EMBL/GenBank/DDBJ whole genome shotgun (WGS) entry which is preliminary data.</text>
</comment>
<organism evidence="1 2">
    <name type="scientific">Camellia lanceoleosa</name>
    <dbReference type="NCBI Taxonomy" id="1840588"/>
    <lineage>
        <taxon>Eukaryota</taxon>
        <taxon>Viridiplantae</taxon>
        <taxon>Streptophyta</taxon>
        <taxon>Embryophyta</taxon>
        <taxon>Tracheophyta</taxon>
        <taxon>Spermatophyta</taxon>
        <taxon>Magnoliopsida</taxon>
        <taxon>eudicotyledons</taxon>
        <taxon>Gunneridae</taxon>
        <taxon>Pentapetalae</taxon>
        <taxon>asterids</taxon>
        <taxon>Ericales</taxon>
        <taxon>Theaceae</taxon>
        <taxon>Camellia</taxon>
    </lineage>
</organism>
<keyword evidence="2" id="KW-1185">Reference proteome</keyword>
<protein>
    <submittedName>
        <fullName evidence="1">Aspartyl protease family protein</fullName>
    </submittedName>
</protein>
<evidence type="ECO:0000313" key="2">
    <source>
        <dbReference type="Proteomes" id="UP001060215"/>
    </source>
</evidence>
<keyword evidence="1" id="KW-0378">Hydrolase</keyword>
<proteinExistence type="predicted"/>
<name>A0ACC0FGU3_9ERIC</name>
<gene>
    <name evidence="1" type="ORF">LOK49_LG13G02809</name>
</gene>
<evidence type="ECO:0000313" key="1">
    <source>
        <dbReference type="EMBL" id="KAI7987317.1"/>
    </source>
</evidence>
<accession>A0ACC0FGU3</accession>
<keyword evidence="1" id="KW-0645">Protease</keyword>
<dbReference type="Proteomes" id="UP001060215">
    <property type="component" value="Chromosome 14"/>
</dbReference>
<reference evidence="1 2" key="1">
    <citation type="journal article" date="2022" name="Plant J.">
        <title>Chromosome-level genome of Camellia lanceoleosa provides a valuable resource for understanding genome evolution and self-incompatibility.</title>
        <authorList>
            <person name="Gong W."/>
            <person name="Xiao S."/>
            <person name="Wang L."/>
            <person name="Liao Z."/>
            <person name="Chang Y."/>
            <person name="Mo W."/>
            <person name="Hu G."/>
            <person name="Li W."/>
            <person name="Zhao G."/>
            <person name="Zhu H."/>
            <person name="Hu X."/>
            <person name="Ji K."/>
            <person name="Xiang X."/>
            <person name="Song Q."/>
            <person name="Yuan D."/>
            <person name="Jin S."/>
            <person name="Zhang L."/>
        </authorList>
    </citation>
    <scope>NUCLEOTIDE SEQUENCE [LARGE SCALE GENOMIC DNA]</scope>
    <source>
        <strain evidence="1">SQ_2022a</strain>
    </source>
</reference>
<sequence>MTQYRMAKPVSVFDTCYRVKKNTTLKIPSISLVFGGNIEVVIDSSGILIVSSSKACLVFTANSNSSDVGIFRNAQQKTLDVVYDVAGGKQGFGYGGCS</sequence>
<dbReference type="EMBL" id="CM045771">
    <property type="protein sequence ID" value="KAI7987317.1"/>
    <property type="molecule type" value="Genomic_DNA"/>
</dbReference>